<name>A0A5N5RFZ1_9BIFI</name>
<protein>
    <recommendedName>
        <fullName evidence="3">NUDIX hydrolase</fullName>
    </recommendedName>
</protein>
<gene>
    <name evidence="1" type="ORF">EHS19_08030</name>
</gene>
<evidence type="ECO:0008006" key="3">
    <source>
        <dbReference type="Google" id="ProtNLM"/>
    </source>
</evidence>
<dbReference type="OrthoDB" id="1999564at2"/>
<reference evidence="1 2" key="1">
    <citation type="journal article" date="2019" name="Int. J. Syst. Evol. Microbiol.">
        <title>Bifidobacterium jacchi sp. nov., isolated from the faeces of a baby common marmoset (Callithrix jacchus).</title>
        <authorList>
            <person name="Modesto M."/>
            <person name="Watanabe K."/>
            <person name="Arita M."/>
            <person name="Satti M."/>
            <person name="Oki K."/>
            <person name="Sciavilla P."/>
            <person name="Patavino C."/>
            <person name="Camma C."/>
            <person name="Michelini S."/>
            <person name="Sgorbati B."/>
            <person name="Mattarelli P."/>
        </authorList>
    </citation>
    <scope>NUCLEOTIDE SEQUENCE [LARGE SCALE GENOMIC DNA]</scope>
    <source>
        <strain evidence="1 2">MRM 9.3</strain>
    </source>
</reference>
<dbReference type="AlphaFoldDB" id="A0A5N5RFZ1"/>
<accession>A0A5N5RFZ1</accession>
<dbReference type="Proteomes" id="UP000326336">
    <property type="component" value="Unassembled WGS sequence"/>
</dbReference>
<sequence>MAWKDGYNADRLYQELRHMAGTEKHSSIVAINDGNRYLLYHDKQWGCDFFPNHSTSDSEAENLRLLTEYLSKGFDIPSSDFTLTRITGKRSEKYSTEHDETRVYDYTLYRATVKHMPDAWKAGRFHVDSKDCRWMTTDEMLADPVIRRINSDVIALVRDNL</sequence>
<keyword evidence="2" id="KW-1185">Reference proteome</keyword>
<organism evidence="1 2">
    <name type="scientific">Bifidobacterium jacchi</name>
    <dbReference type="NCBI Taxonomy" id="2490545"/>
    <lineage>
        <taxon>Bacteria</taxon>
        <taxon>Bacillati</taxon>
        <taxon>Actinomycetota</taxon>
        <taxon>Actinomycetes</taxon>
        <taxon>Bifidobacteriales</taxon>
        <taxon>Bifidobacteriaceae</taxon>
        <taxon>Bifidobacterium</taxon>
    </lineage>
</organism>
<comment type="caution">
    <text evidence="1">The sequence shown here is derived from an EMBL/GenBank/DDBJ whole genome shotgun (WGS) entry which is preliminary data.</text>
</comment>
<proteinExistence type="predicted"/>
<evidence type="ECO:0000313" key="1">
    <source>
        <dbReference type="EMBL" id="KAB5606177.1"/>
    </source>
</evidence>
<evidence type="ECO:0000313" key="2">
    <source>
        <dbReference type="Proteomes" id="UP000326336"/>
    </source>
</evidence>
<dbReference type="EMBL" id="RQSP01000030">
    <property type="protein sequence ID" value="KAB5606177.1"/>
    <property type="molecule type" value="Genomic_DNA"/>
</dbReference>